<gene>
    <name evidence="1" type="ORF">S01H1_74809</name>
</gene>
<comment type="caution">
    <text evidence="1">The sequence shown here is derived from an EMBL/GenBank/DDBJ whole genome shotgun (WGS) entry which is preliminary data.</text>
</comment>
<proteinExistence type="predicted"/>
<dbReference type="AlphaFoldDB" id="X0XNY0"/>
<evidence type="ECO:0000313" key="1">
    <source>
        <dbReference type="EMBL" id="GAG44900.1"/>
    </source>
</evidence>
<reference evidence="1" key="1">
    <citation type="journal article" date="2014" name="Front. Microbiol.">
        <title>High frequency of phylogenetically diverse reductive dehalogenase-homologous genes in deep subseafloor sedimentary metagenomes.</title>
        <authorList>
            <person name="Kawai M."/>
            <person name="Futagami T."/>
            <person name="Toyoda A."/>
            <person name="Takaki Y."/>
            <person name="Nishi S."/>
            <person name="Hori S."/>
            <person name="Arai W."/>
            <person name="Tsubouchi T."/>
            <person name="Morono Y."/>
            <person name="Uchiyama I."/>
            <person name="Ito T."/>
            <person name="Fujiyama A."/>
            <person name="Inagaki F."/>
            <person name="Takami H."/>
        </authorList>
    </citation>
    <scope>NUCLEOTIDE SEQUENCE</scope>
    <source>
        <strain evidence="1">Expedition CK06-06</strain>
    </source>
</reference>
<organism evidence="1">
    <name type="scientific">marine sediment metagenome</name>
    <dbReference type="NCBI Taxonomy" id="412755"/>
    <lineage>
        <taxon>unclassified sequences</taxon>
        <taxon>metagenomes</taxon>
        <taxon>ecological metagenomes</taxon>
    </lineage>
</organism>
<dbReference type="InterPro" id="IPR023214">
    <property type="entry name" value="HAD_sf"/>
</dbReference>
<dbReference type="EMBL" id="BARS01050067">
    <property type="protein sequence ID" value="GAG44900.1"/>
    <property type="molecule type" value="Genomic_DNA"/>
</dbReference>
<dbReference type="Gene3D" id="3.40.50.1000">
    <property type="entry name" value="HAD superfamily/HAD-like"/>
    <property type="match status" value="1"/>
</dbReference>
<accession>X0XNY0</accession>
<sequence>MKLPIYIDIDGTLTDKPGGKGTALDGRIAIVKRMIESGTPVVLWSSAGTEYAQTFAKQHDIKAEAAIGKPDYCIDDMKAIKWNGMKVRSPGYLDVLGILDNAHD</sequence>
<dbReference type="SUPFAM" id="SSF56784">
    <property type="entry name" value="HAD-like"/>
    <property type="match status" value="1"/>
</dbReference>
<name>X0XNY0_9ZZZZ</name>
<dbReference type="InterPro" id="IPR036412">
    <property type="entry name" value="HAD-like_sf"/>
</dbReference>
<protein>
    <submittedName>
        <fullName evidence="1">Uncharacterized protein</fullName>
    </submittedName>
</protein>